<feature type="active site" description="Nucleophile" evidence="4 5">
    <location>
        <position position="52"/>
    </location>
</feature>
<dbReference type="PANTHER" id="PTHR11142:SF0">
    <property type="entry name" value="TRNA PSEUDOURIDINE SYNTHASE-LIKE 1"/>
    <property type="match status" value="1"/>
</dbReference>
<organism evidence="9 10">
    <name type="scientific">Senegalia massiliensis</name>
    <dbReference type="NCBI Taxonomy" id="1720316"/>
    <lineage>
        <taxon>Bacteria</taxon>
        <taxon>Bacillati</taxon>
        <taxon>Bacillota</taxon>
        <taxon>Clostridia</taxon>
        <taxon>Eubacteriales</taxon>
        <taxon>Clostridiaceae</taxon>
        <taxon>Senegalia</taxon>
    </lineage>
</organism>
<dbReference type="GO" id="GO:0003723">
    <property type="term" value="F:RNA binding"/>
    <property type="evidence" value="ECO:0007669"/>
    <property type="project" value="InterPro"/>
</dbReference>
<dbReference type="InterPro" id="IPR020097">
    <property type="entry name" value="PsdUridine_synth_TruA_a/b_dom"/>
</dbReference>
<sequence length="243" mass="28136">MRNIKLTIEYDGSNYKGWQKQPTEISIQEIIEDAIFKITRDKVKLEASGRTDKGVHAFGQTASFFTNSDIVKYKLIRGLNSVLPDDISIRKVEEVNSEFHARYYAKGKSYKYIIYNSQVRSPIYRNNAYHVPYKLDMNKFRQNVNMLIGTHDFTSFTSIKEGTDNKIRTIYSIDIEQKNEVIELTFKGSGFLYNMIRIIVGTLVDVSRGRIKSNIEEIIDAKNRKRAGITAPSHALYLMEVYY</sequence>
<dbReference type="InterPro" id="IPR001406">
    <property type="entry name" value="PsdUridine_synth_TruA"/>
</dbReference>
<dbReference type="OrthoDB" id="9811823at2"/>
<feature type="binding site" evidence="4 6">
    <location>
        <position position="110"/>
    </location>
    <ligand>
        <name>substrate</name>
    </ligand>
</feature>
<dbReference type="Pfam" id="PF01416">
    <property type="entry name" value="PseudoU_synth_1"/>
    <property type="match status" value="2"/>
</dbReference>
<reference evidence="9 10" key="1">
    <citation type="submission" date="2018-08" db="EMBL/GenBank/DDBJ databases">
        <title>Murine metabolic-syndrome-specific gut microbial biobank.</title>
        <authorList>
            <person name="Liu C."/>
        </authorList>
    </citation>
    <scope>NUCLEOTIDE SEQUENCE [LARGE SCALE GENOMIC DNA]</scope>
    <source>
        <strain evidence="9 10">583</strain>
    </source>
</reference>
<evidence type="ECO:0000256" key="5">
    <source>
        <dbReference type="PIRSR" id="PIRSR001430-1"/>
    </source>
</evidence>
<dbReference type="Gene3D" id="3.30.70.660">
    <property type="entry name" value="Pseudouridine synthase I, catalytic domain, C-terminal subdomain"/>
    <property type="match status" value="1"/>
</dbReference>
<dbReference type="GO" id="GO:0160147">
    <property type="term" value="F:tRNA pseudouridine(38-40) synthase activity"/>
    <property type="evidence" value="ECO:0007669"/>
    <property type="project" value="UniProtKB-EC"/>
</dbReference>
<evidence type="ECO:0000256" key="6">
    <source>
        <dbReference type="PIRSR" id="PIRSR001430-2"/>
    </source>
</evidence>
<dbReference type="CDD" id="cd02570">
    <property type="entry name" value="PseudoU_synth_EcTruA"/>
    <property type="match status" value="1"/>
</dbReference>
<keyword evidence="3 4" id="KW-0413">Isomerase</keyword>
<evidence type="ECO:0000313" key="10">
    <source>
        <dbReference type="Proteomes" id="UP000467132"/>
    </source>
</evidence>
<name>A0A845QUZ7_9CLOT</name>
<feature type="domain" description="Pseudouridine synthase I TruA alpha/beta" evidence="8">
    <location>
        <begin position="8"/>
        <end position="103"/>
    </location>
</feature>
<dbReference type="HAMAP" id="MF_00171">
    <property type="entry name" value="TruA"/>
    <property type="match status" value="1"/>
</dbReference>
<gene>
    <name evidence="4 9" type="primary">truA</name>
    <name evidence="9" type="ORF">D3Z33_01970</name>
</gene>
<feature type="domain" description="Pseudouridine synthase I TruA alpha/beta" evidence="8">
    <location>
        <begin position="145"/>
        <end position="243"/>
    </location>
</feature>
<dbReference type="Proteomes" id="UP000467132">
    <property type="component" value="Unassembled WGS sequence"/>
</dbReference>
<evidence type="ECO:0000256" key="3">
    <source>
        <dbReference type="ARBA" id="ARBA00023235"/>
    </source>
</evidence>
<dbReference type="InterPro" id="IPR020094">
    <property type="entry name" value="TruA/RsuA/RluB/E/F_N"/>
</dbReference>
<comment type="function">
    <text evidence="4">Formation of pseudouridine at positions 38, 39 and 40 in the anticodon stem and loop of transfer RNAs.</text>
</comment>
<evidence type="ECO:0000256" key="7">
    <source>
        <dbReference type="RuleBase" id="RU003792"/>
    </source>
</evidence>
<comment type="catalytic activity">
    <reaction evidence="4 7">
        <text>uridine(38/39/40) in tRNA = pseudouridine(38/39/40) in tRNA</text>
        <dbReference type="Rhea" id="RHEA:22376"/>
        <dbReference type="Rhea" id="RHEA-COMP:10085"/>
        <dbReference type="Rhea" id="RHEA-COMP:10087"/>
        <dbReference type="ChEBI" id="CHEBI:65314"/>
        <dbReference type="ChEBI" id="CHEBI:65315"/>
        <dbReference type="EC" id="5.4.99.12"/>
    </reaction>
</comment>
<comment type="similarity">
    <text evidence="1 4 7">Belongs to the tRNA pseudouridine synthase TruA family.</text>
</comment>
<dbReference type="PANTHER" id="PTHR11142">
    <property type="entry name" value="PSEUDOURIDYLATE SYNTHASE"/>
    <property type="match status" value="1"/>
</dbReference>
<keyword evidence="2 4" id="KW-0819">tRNA processing</keyword>
<dbReference type="EMBL" id="QXXA01000003">
    <property type="protein sequence ID" value="NBI05619.1"/>
    <property type="molecule type" value="Genomic_DNA"/>
</dbReference>
<dbReference type="FunFam" id="3.30.70.580:FF:000001">
    <property type="entry name" value="tRNA pseudouridine synthase A"/>
    <property type="match status" value="1"/>
</dbReference>
<evidence type="ECO:0000256" key="4">
    <source>
        <dbReference type="HAMAP-Rule" id="MF_00171"/>
    </source>
</evidence>
<protein>
    <recommendedName>
        <fullName evidence="4">tRNA pseudouridine synthase A</fullName>
        <ecNumber evidence="4">5.4.99.12</ecNumber>
    </recommendedName>
    <alternativeName>
        <fullName evidence="4">tRNA pseudouridine(38-40) synthase</fullName>
    </alternativeName>
    <alternativeName>
        <fullName evidence="4">tRNA pseudouridylate synthase I</fullName>
    </alternativeName>
    <alternativeName>
        <fullName evidence="4">tRNA-uridine isomerase I</fullName>
    </alternativeName>
</protein>
<dbReference type="Gene3D" id="3.30.70.580">
    <property type="entry name" value="Pseudouridine synthase I, catalytic domain, N-terminal subdomain"/>
    <property type="match status" value="1"/>
</dbReference>
<proteinExistence type="inferred from homology"/>
<accession>A0A845QUZ7</accession>
<evidence type="ECO:0000256" key="1">
    <source>
        <dbReference type="ARBA" id="ARBA00009375"/>
    </source>
</evidence>
<dbReference type="EC" id="5.4.99.12" evidence="4"/>
<comment type="caution">
    <text evidence="9">The sequence shown here is derived from an EMBL/GenBank/DDBJ whole genome shotgun (WGS) entry which is preliminary data.</text>
</comment>
<dbReference type="RefSeq" id="WP_160196118.1">
    <property type="nucleotide sequence ID" value="NZ_QXXA01000003.1"/>
</dbReference>
<dbReference type="SUPFAM" id="SSF55120">
    <property type="entry name" value="Pseudouridine synthase"/>
    <property type="match status" value="1"/>
</dbReference>
<dbReference type="InterPro" id="IPR020095">
    <property type="entry name" value="PsdUridine_synth_TruA_C"/>
</dbReference>
<evidence type="ECO:0000259" key="8">
    <source>
        <dbReference type="Pfam" id="PF01416"/>
    </source>
</evidence>
<comment type="caution">
    <text evidence="4">Lacks conserved residue(s) required for the propagation of feature annotation.</text>
</comment>
<dbReference type="NCBIfam" id="TIGR00071">
    <property type="entry name" value="hisT_truA"/>
    <property type="match status" value="1"/>
</dbReference>
<dbReference type="PIRSF" id="PIRSF001430">
    <property type="entry name" value="tRNA_psdUrid_synth"/>
    <property type="match status" value="1"/>
</dbReference>
<dbReference type="GO" id="GO:0031119">
    <property type="term" value="P:tRNA pseudouridine synthesis"/>
    <property type="evidence" value="ECO:0007669"/>
    <property type="project" value="UniProtKB-UniRule"/>
</dbReference>
<dbReference type="InterPro" id="IPR020103">
    <property type="entry name" value="PsdUridine_synth_cat_dom_sf"/>
</dbReference>
<evidence type="ECO:0000313" key="9">
    <source>
        <dbReference type="EMBL" id="NBI05619.1"/>
    </source>
</evidence>
<comment type="subunit">
    <text evidence="4">Homodimer.</text>
</comment>
<evidence type="ECO:0000256" key="2">
    <source>
        <dbReference type="ARBA" id="ARBA00022694"/>
    </source>
</evidence>
<dbReference type="AlphaFoldDB" id="A0A845QUZ7"/>
<keyword evidence="10" id="KW-1185">Reference proteome</keyword>